<evidence type="ECO:0000256" key="2">
    <source>
        <dbReference type="ARBA" id="ARBA00022723"/>
    </source>
</evidence>
<dbReference type="SUPFAM" id="SSF55486">
    <property type="entry name" value="Metalloproteases ('zincins'), catalytic domain"/>
    <property type="match status" value="1"/>
</dbReference>
<evidence type="ECO:0000313" key="8">
    <source>
        <dbReference type="Proteomes" id="UP000680038"/>
    </source>
</evidence>
<name>A0A916N7K2_9BACT</name>
<keyword evidence="8" id="KW-1185">Reference proteome</keyword>
<protein>
    <recommendedName>
        <fullName evidence="6">Peptidase M10 metallopeptidase domain-containing protein</fullName>
    </recommendedName>
</protein>
<gene>
    <name evidence="7" type="ORF">DYBT9275_04445</name>
</gene>
<dbReference type="AlphaFoldDB" id="A0A916N7K2"/>
<dbReference type="EMBL" id="CAJRAF010000002">
    <property type="protein sequence ID" value="CAG5009205.1"/>
    <property type="molecule type" value="Genomic_DNA"/>
</dbReference>
<evidence type="ECO:0000256" key="3">
    <source>
        <dbReference type="ARBA" id="ARBA00022801"/>
    </source>
</evidence>
<keyword evidence="3" id="KW-0378">Hydrolase</keyword>
<keyword evidence="5" id="KW-0732">Signal</keyword>
<evidence type="ECO:0000256" key="1">
    <source>
        <dbReference type="ARBA" id="ARBA00022670"/>
    </source>
</evidence>
<dbReference type="RefSeq" id="WP_215240816.1">
    <property type="nucleotide sequence ID" value="NZ_CAJRAF010000002.1"/>
</dbReference>
<accession>A0A916N7K2</accession>
<keyword evidence="1" id="KW-0645">Protease</keyword>
<dbReference type="GO" id="GO:0008270">
    <property type="term" value="F:zinc ion binding"/>
    <property type="evidence" value="ECO:0007669"/>
    <property type="project" value="InterPro"/>
</dbReference>
<dbReference type="GO" id="GO:0006508">
    <property type="term" value="P:proteolysis"/>
    <property type="evidence" value="ECO:0007669"/>
    <property type="project" value="UniProtKB-KW"/>
</dbReference>
<dbReference type="InterPro" id="IPR001818">
    <property type="entry name" value="Pept_M10_metallopeptidase"/>
</dbReference>
<evidence type="ECO:0000313" key="7">
    <source>
        <dbReference type="EMBL" id="CAG5009205.1"/>
    </source>
</evidence>
<dbReference type="Proteomes" id="UP000680038">
    <property type="component" value="Unassembled WGS sequence"/>
</dbReference>
<dbReference type="InterPro" id="IPR024079">
    <property type="entry name" value="MetalloPept_cat_dom_sf"/>
</dbReference>
<feature type="domain" description="Peptidase M10 metallopeptidase" evidence="6">
    <location>
        <begin position="46"/>
        <end position="193"/>
    </location>
</feature>
<reference evidence="7" key="1">
    <citation type="submission" date="2021-04" db="EMBL/GenBank/DDBJ databases">
        <authorList>
            <person name="Rodrigo-Torres L."/>
            <person name="Arahal R. D."/>
            <person name="Lucena T."/>
        </authorList>
    </citation>
    <scope>NUCLEOTIDE SEQUENCE</scope>
    <source>
        <strain evidence="7">CECT 9275</strain>
    </source>
</reference>
<proteinExistence type="predicted"/>
<evidence type="ECO:0000256" key="5">
    <source>
        <dbReference type="SAM" id="SignalP"/>
    </source>
</evidence>
<evidence type="ECO:0000256" key="4">
    <source>
        <dbReference type="ARBA" id="ARBA00022833"/>
    </source>
</evidence>
<dbReference type="GO" id="GO:0004222">
    <property type="term" value="F:metalloendopeptidase activity"/>
    <property type="evidence" value="ECO:0007669"/>
    <property type="project" value="InterPro"/>
</dbReference>
<dbReference type="GO" id="GO:0031012">
    <property type="term" value="C:extracellular matrix"/>
    <property type="evidence" value="ECO:0007669"/>
    <property type="project" value="InterPro"/>
</dbReference>
<comment type="caution">
    <text evidence="7">The sequence shown here is derived from an EMBL/GenBank/DDBJ whole genome shotgun (WGS) entry which is preliminary data.</text>
</comment>
<dbReference type="Gene3D" id="2.60.120.430">
    <property type="entry name" value="Galactose-binding lectin"/>
    <property type="match status" value="1"/>
</dbReference>
<keyword evidence="4" id="KW-0862">Zinc</keyword>
<feature type="chain" id="PRO_5036733267" description="Peptidase M10 metallopeptidase domain-containing protein" evidence="5">
    <location>
        <begin position="17"/>
        <end position="326"/>
    </location>
</feature>
<evidence type="ECO:0000259" key="6">
    <source>
        <dbReference type="Pfam" id="PF00413"/>
    </source>
</evidence>
<sequence>MKNFFLFFSTALFVWACSTVPDPASKVYYITETTTTRQPSGICAFRYKITNSYSRLDNQSQQNAVRAAFDLWQKGNPNLLFLQKQDGLTTEIAIRFAEPSEIPQGTQKAPIGLVRGNIPTISALKVDNNNYTILLDASFPWDTHAITRALSFHIGKFLGLEISPENGSMMNPVYLKETIRLSDADSVKINALYSLPCTSGCNNFLPLSLPVNDIITKSIRLDKQGKIAISASGRMVIGFWLGWSTPAGLENGLFSVPIGDYSLDRSINHAALIYRINNETKWRYCGTACEFSTDGVSQCIDVTLAINDNKPSDNDGAYDVTVNYKP</sequence>
<feature type="signal peptide" evidence="5">
    <location>
        <begin position="1"/>
        <end position="16"/>
    </location>
</feature>
<keyword evidence="2" id="KW-0479">Metal-binding</keyword>
<organism evidence="7 8">
    <name type="scientific">Dyadobacter helix</name>
    <dbReference type="NCBI Taxonomy" id="2822344"/>
    <lineage>
        <taxon>Bacteria</taxon>
        <taxon>Pseudomonadati</taxon>
        <taxon>Bacteroidota</taxon>
        <taxon>Cytophagia</taxon>
        <taxon>Cytophagales</taxon>
        <taxon>Spirosomataceae</taxon>
        <taxon>Dyadobacter</taxon>
    </lineage>
</organism>
<dbReference type="Pfam" id="PF00413">
    <property type="entry name" value="Peptidase_M10"/>
    <property type="match status" value="1"/>
</dbReference>
<dbReference type="Gene3D" id="3.40.390.10">
    <property type="entry name" value="Collagenase (Catalytic Domain)"/>
    <property type="match status" value="1"/>
</dbReference>